<dbReference type="STRING" id="112498.A0A2D3V2C1"/>
<dbReference type="PROSITE" id="PS00463">
    <property type="entry name" value="ZN2_CY6_FUNGAL_1"/>
    <property type="match status" value="1"/>
</dbReference>
<organism evidence="9 10">
    <name type="scientific">Ramularia collo-cygni</name>
    <dbReference type="NCBI Taxonomy" id="112498"/>
    <lineage>
        <taxon>Eukaryota</taxon>
        <taxon>Fungi</taxon>
        <taxon>Dikarya</taxon>
        <taxon>Ascomycota</taxon>
        <taxon>Pezizomycotina</taxon>
        <taxon>Dothideomycetes</taxon>
        <taxon>Dothideomycetidae</taxon>
        <taxon>Mycosphaerellales</taxon>
        <taxon>Mycosphaerellaceae</taxon>
        <taxon>Ramularia</taxon>
    </lineage>
</organism>
<evidence type="ECO:0000259" key="8">
    <source>
        <dbReference type="PROSITE" id="PS50048"/>
    </source>
</evidence>
<sequence>MSLPPIQHFDPPAPSMQSQPRQYIAATLSNGAAGQSHHPSPYPTEYQYQSAPPVQHMANNQQVQIQAANGQSNGAMRYPIQPQTPSERQISGGRHKKEIKRRTKTGCLTCRKRRIKCDEGHPTCRNCQKSKRECLGYDPIFKQTPIQPANIQPLPPHHPQHPQHIQHQQQQQQHQQQQQLHPQPQPQQHQQQHQQHQQQHQLQSQQRPVQQQQYHQQPPPHEGGPVPSSLPSNPYQTPPYPSAGAPFASAQPRGPDSSYGYSSPLDPELSTRSPQLSRMAHSSNYPAALQPQRNVKQLRIDDLFAINDVPPRFQLREAPPPVTSTTQEQIGQFYKFNYAQGLDRLFETGWYSRQGPAYLNYHPVLQDFITQVIEQMSAKEDVDNNAIISLEARLVWQLACLPRHAATYCTNGEMDPPLAELLPRVDSLECLMTGQFLDPNKVSPSPQAQTPSTPAQDSSAVNQKYNERSFWHHLSKFVSYRDDQTSGLQGVNESLAVIRGILAMLENRDVLYSIAIARHIGGRLPSFDPQRHISASNNDVADDLNKLKVAHQFVENEEQRGTSQVIQRICSMSMRSWKLQKQ</sequence>
<feature type="compositionally biased region" description="Polar residues" evidence="7">
    <location>
        <begin position="15"/>
        <end position="33"/>
    </location>
</feature>
<evidence type="ECO:0000256" key="5">
    <source>
        <dbReference type="ARBA" id="ARBA00023163"/>
    </source>
</evidence>
<name>A0A2D3V2C1_9PEZI</name>
<dbReference type="InterPro" id="IPR036864">
    <property type="entry name" value="Zn2-C6_fun-type_DNA-bd_sf"/>
</dbReference>
<keyword evidence="6" id="KW-0539">Nucleus</keyword>
<keyword evidence="5" id="KW-0804">Transcription</keyword>
<feature type="region of interest" description="Disordered" evidence="7">
    <location>
        <begin position="79"/>
        <end position="100"/>
    </location>
</feature>
<dbReference type="GO" id="GO:0003677">
    <property type="term" value="F:DNA binding"/>
    <property type="evidence" value="ECO:0007669"/>
    <property type="project" value="UniProtKB-KW"/>
</dbReference>
<evidence type="ECO:0000313" key="10">
    <source>
        <dbReference type="Proteomes" id="UP000225277"/>
    </source>
</evidence>
<dbReference type="EMBL" id="FJUY01000003">
    <property type="protein sequence ID" value="CZT16634.1"/>
    <property type="molecule type" value="Genomic_DNA"/>
</dbReference>
<feature type="compositionally biased region" description="Low complexity" evidence="7">
    <location>
        <begin position="443"/>
        <end position="456"/>
    </location>
</feature>
<dbReference type="InterPro" id="IPR001138">
    <property type="entry name" value="Zn2Cys6_DnaBD"/>
</dbReference>
<dbReference type="OrthoDB" id="5375558at2759"/>
<dbReference type="GO" id="GO:0000981">
    <property type="term" value="F:DNA-binding transcription factor activity, RNA polymerase II-specific"/>
    <property type="evidence" value="ECO:0007669"/>
    <property type="project" value="InterPro"/>
</dbReference>
<keyword evidence="3" id="KW-0805">Transcription regulation</keyword>
<evidence type="ECO:0000256" key="3">
    <source>
        <dbReference type="ARBA" id="ARBA00023015"/>
    </source>
</evidence>
<protein>
    <recommendedName>
        <fullName evidence="8">Zn(2)-C6 fungal-type domain-containing protein</fullName>
    </recommendedName>
</protein>
<dbReference type="Proteomes" id="UP000225277">
    <property type="component" value="Unassembled WGS sequence"/>
</dbReference>
<keyword evidence="2" id="KW-0862">Zinc</keyword>
<evidence type="ECO:0000256" key="4">
    <source>
        <dbReference type="ARBA" id="ARBA00023125"/>
    </source>
</evidence>
<feature type="region of interest" description="Disordered" evidence="7">
    <location>
        <begin position="441"/>
        <end position="462"/>
    </location>
</feature>
<evidence type="ECO:0000256" key="6">
    <source>
        <dbReference type="ARBA" id="ARBA00023242"/>
    </source>
</evidence>
<dbReference type="GeneID" id="35597684"/>
<dbReference type="InterPro" id="IPR052360">
    <property type="entry name" value="Transcr_Regulatory_Proteins"/>
</dbReference>
<keyword evidence="4" id="KW-0238">DNA-binding</keyword>
<dbReference type="SMART" id="SM00066">
    <property type="entry name" value="GAL4"/>
    <property type="match status" value="1"/>
</dbReference>
<keyword evidence="1" id="KW-0479">Metal-binding</keyword>
<evidence type="ECO:0000256" key="7">
    <source>
        <dbReference type="SAM" id="MobiDB-lite"/>
    </source>
</evidence>
<dbReference type="Pfam" id="PF00172">
    <property type="entry name" value="Zn_clus"/>
    <property type="match status" value="1"/>
</dbReference>
<feature type="region of interest" description="Disordered" evidence="7">
    <location>
        <begin position="1"/>
        <end position="46"/>
    </location>
</feature>
<dbReference type="RefSeq" id="XP_023623527.1">
    <property type="nucleotide sequence ID" value="XM_023767759.1"/>
</dbReference>
<dbReference type="PROSITE" id="PS50048">
    <property type="entry name" value="ZN2_CY6_FUNGAL_2"/>
    <property type="match status" value="1"/>
</dbReference>
<feature type="compositionally biased region" description="Polar residues" evidence="7">
    <location>
        <begin position="270"/>
        <end position="280"/>
    </location>
</feature>
<gene>
    <name evidence="9" type="ORF">RCC_02469</name>
</gene>
<feature type="domain" description="Zn(2)-C6 fungal-type" evidence="8">
    <location>
        <begin position="106"/>
        <end position="134"/>
    </location>
</feature>
<evidence type="ECO:0000256" key="1">
    <source>
        <dbReference type="ARBA" id="ARBA00022723"/>
    </source>
</evidence>
<dbReference type="CDD" id="cd00067">
    <property type="entry name" value="GAL4"/>
    <property type="match status" value="1"/>
</dbReference>
<dbReference type="PANTHER" id="PTHR36206:SF13">
    <property type="entry name" value="TRANSCRIPTIONAL REGULATORY PROTEIN MOC3"/>
    <property type="match status" value="1"/>
</dbReference>
<dbReference type="SUPFAM" id="SSF57701">
    <property type="entry name" value="Zn2/Cys6 DNA-binding domain"/>
    <property type="match status" value="1"/>
</dbReference>
<accession>A0A2D3V2C1</accession>
<dbReference type="AlphaFoldDB" id="A0A2D3V2C1"/>
<reference evidence="9 10" key="1">
    <citation type="submission" date="2016-03" db="EMBL/GenBank/DDBJ databases">
        <authorList>
            <person name="Ploux O."/>
        </authorList>
    </citation>
    <scope>NUCLEOTIDE SEQUENCE [LARGE SCALE GENOMIC DNA]</scope>
    <source>
        <strain evidence="9 10">URUG2</strain>
    </source>
</reference>
<keyword evidence="10" id="KW-1185">Reference proteome</keyword>
<feature type="compositionally biased region" description="Low complexity" evidence="7">
    <location>
        <begin position="162"/>
        <end position="216"/>
    </location>
</feature>
<dbReference type="Gene3D" id="4.10.240.10">
    <property type="entry name" value="Zn(2)-C6 fungal-type DNA-binding domain"/>
    <property type="match status" value="1"/>
</dbReference>
<dbReference type="PANTHER" id="PTHR36206">
    <property type="entry name" value="ASPERCRYPTIN BIOSYNTHESIS CLUSTER-SPECIFIC TRANSCRIPTION REGULATOR ATNN-RELATED"/>
    <property type="match status" value="1"/>
</dbReference>
<proteinExistence type="predicted"/>
<feature type="region of interest" description="Disordered" evidence="7">
    <location>
        <begin position="146"/>
        <end position="280"/>
    </location>
</feature>
<dbReference type="GO" id="GO:0008270">
    <property type="term" value="F:zinc ion binding"/>
    <property type="evidence" value="ECO:0007669"/>
    <property type="project" value="InterPro"/>
</dbReference>
<evidence type="ECO:0000313" key="9">
    <source>
        <dbReference type="EMBL" id="CZT16634.1"/>
    </source>
</evidence>
<evidence type="ECO:0000256" key="2">
    <source>
        <dbReference type="ARBA" id="ARBA00022833"/>
    </source>
</evidence>